<proteinExistence type="predicted"/>
<dbReference type="Proteomes" id="UP000823617">
    <property type="component" value="Unassembled WGS sequence"/>
</dbReference>
<evidence type="ECO:0000313" key="3">
    <source>
        <dbReference type="Proteomes" id="UP000823617"/>
    </source>
</evidence>
<dbReference type="PROSITE" id="PS51257">
    <property type="entry name" value="PROKAR_LIPOPROTEIN"/>
    <property type="match status" value="1"/>
</dbReference>
<reference evidence="2" key="2">
    <citation type="journal article" date="2021" name="PeerJ">
        <title>Extensive microbial diversity within the chicken gut microbiome revealed by metagenomics and culture.</title>
        <authorList>
            <person name="Gilroy R."/>
            <person name="Ravi A."/>
            <person name="Getino M."/>
            <person name="Pursley I."/>
            <person name="Horton D.L."/>
            <person name="Alikhan N.F."/>
            <person name="Baker D."/>
            <person name="Gharbi K."/>
            <person name="Hall N."/>
            <person name="Watson M."/>
            <person name="Adriaenssens E.M."/>
            <person name="Foster-Nyarko E."/>
            <person name="Jarju S."/>
            <person name="Secka A."/>
            <person name="Antonio M."/>
            <person name="Oren A."/>
            <person name="Chaudhuri R.R."/>
            <person name="La Ragione R."/>
            <person name="Hildebrand F."/>
            <person name="Pallen M.J."/>
        </authorList>
    </citation>
    <scope>NUCLEOTIDE SEQUENCE</scope>
    <source>
        <strain evidence="2">B1-3475</strain>
    </source>
</reference>
<feature type="signal peptide" evidence="1">
    <location>
        <begin position="1"/>
        <end position="20"/>
    </location>
</feature>
<keyword evidence="1" id="KW-0732">Signal</keyword>
<organism evidence="2 3">
    <name type="scientific">Candidatus Cryptobacteroides intestinigallinarum</name>
    <dbReference type="NCBI Taxonomy" id="2840767"/>
    <lineage>
        <taxon>Bacteria</taxon>
        <taxon>Pseudomonadati</taxon>
        <taxon>Bacteroidota</taxon>
        <taxon>Bacteroidia</taxon>
        <taxon>Bacteroidales</taxon>
        <taxon>Candidatus Cryptobacteroides</taxon>
    </lineage>
</organism>
<evidence type="ECO:0000313" key="2">
    <source>
        <dbReference type="EMBL" id="MBO8456366.1"/>
    </source>
</evidence>
<dbReference type="AlphaFoldDB" id="A0A9D9HM57"/>
<sequence length="167" mass="18024">MRRFLIAVLMLGVFSLSGCSPRLSVHQPVPAVEIPQGGDDVYSMEMDLGRTSVSCMLAVRRTEYGIRAAGVTWFGMSLFDVEVRGRDISVVSCAGFLERKPLIRLLGNVLGCIFIDCGRLTCASDALQTSRKGALACAVTRSGGRMQKTTVRHGLSGIEVSLTPLEK</sequence>
<evidence type="ECO:0000256" key="1">
    <source>
        <dbReference type="SAM" id="SignalP"/>
    </source>
</evidence>
<protein>
    <recommendedName>
        <fullName evidence="4">Lipoprotein</fullName>
    </recommendedName>
</protein>
<accession>A0A9D9HM57</accession>
<feature type="chain" id="PRO_5039501483" description="Lipoprotein" evidence="1">
    <location>
        <begin position="21"/>
        <end position="167"/>
    </location>
</feature>
<name>A0A9D9HM57_9BACT</name>
<dbReference type="EMBL" id="JADIMK010000086">
    <property type="protein sequence ID" value="MBO8456366.1"/>
    <property type="molecule type" value="Genomic_DNA"/>
</dbReference>
<evidence type="ECO:0008006" key="4">
    <source>
        <dbReference type="Google" id="ProtNLM"/>
    </source>
</evidence>
<reference evidence="2" key="1">
    <citation type="submission" date="2020-10" db="EMBL/GenBank/DDBJ databases">
        <authorList>
            <person name="Gilroy R."/>
        </authorList>
    </citation>
    <scope>NUCLEOTIDE SEQUENCE</scope>
    <source>
        <strain evidence="2">B1-3475</strain>
    </source>
</reference>
<comment type="caution">
    <text evidence="2">The sequence shown here is derived from an EMBL/GenBank/DDBJ whole genome shotgun (WGS) entry which is preliminary data.</text>
</comment>
<gene>
    <name evidence="2" type="ORF">IAC08_08225</name>
</gene>